<dbReference type="EMBL" id="CP033169">
    <property type="protein sequence ID" value="AYO30147.1"/>
    <property type="molecule type" value="Genomic_DNA"/>
</dbReference>
<dbReference type="InterPro" id="IPR036412">
    <property type="entry name" value="HAD-like_sf"/>
</dbReference>
<dbReference type="GO" id="GO:0000287">
    <property type="term" value="F:magnesium ion binding"/>
    <property type="evidence" value="ECO:0007669"/>
    <property type="project" value="TreeGrafter"/>
</dbReference>
<proteinExistence type="predicted"/>
<dbReference type="SFLD" id="SFLDG01140">
    <property type="entry name" value="C2.B:_Phosphomannomutase_and_P"/>
    <property type="match status" value="1"/>
</dbReference>
<dbReference type="SFLD" id="SFLDS00003">
    <property type="entry name" value="Haloacid_Dehalogenase"/>
    <property type="match status" value="1"/>
</dbReference>
<dbReference type="PANTHER" id="PTHR10000:SF8">
    <property type="entry name" value="HAD SUPERFAMILY HYDROLASE-LIKE, TYPE 3"/>
    <property type="match status" value="1"/>
</dbReference>
<dbReference type="Proteomes" id="UP000280960">
    <property type="component" value="Chromosome"/>
</dbReference>
<evidence type="ECO:0000313" key="2">
    <source>
        <dbReference type="Proteomes" id="UP000280960"/>
    </source>
</evidence>
<dbReference type="Pfam" id="PF08282">
    <property type="entry name" value="Hydrolase_3"/>
    <property type="match status" value="1"/>
</dbReference>
<name>A0A3G2R5J9_9FIRM</name>
<dbReference type="SUPFAM" id="SSF56784">
    <property type="entry name" value="HAD-like"/>
    <property type="match status" value="1"/>
</dbReference>
<organism evidence="1 2">
    <name type="scientific">Biomaibacter acetigenes</name>
    <dbReference type="NCBI Taxonomy" id="2316383"/>
    <lineage>
        <taxon>Bacteria</taxon>
        <taxon>Bacillati</taxon>
        <taxon>Bacillota</taxon>
        <taxon>Clostridia</taxon>
        <taxon>Thermosediminibacterales</taxon>
        <taxon>Tepidanaerobacteraceae</taxon>
        <taxon>Biomaibacter</taxon>
    </lineage>
</organism>
<dbReference type="GO" id="GO:0005829">
    <property type="term" value="C:cytosol"/>
    <property type="evidence" value="ECO:0007669"/>
    <property type="project" value="TreeGrafter"/>
</dbReference>
<dbReference type="NCBIfam" id="TIGR01484">
    <property type="entry name" value="HAD-SF-IIB"/>
    <property type="match status" value="1"/>
</dbReference>
<protein>
    <submittedName>
        <fullName evidence="1">HAD family phosphatase</fullName>
    </submittedName>
</protein>
<dbReference type="NCBIfam" id="TIGR00099">
    <property type="entry name" value="Cof-subfamily"/>
    <property type="match status" value="1"/>
</dbReference>
<dbReference type="PROSITE" id="PS01229">
    <property type="entry name" value="COF_2"/>
    <property type="match status" value="1"/>
</dbReference>
<dbReference type="InterPro" id="IPR000150">
    <property type="entry name" value="Cof"/>
</dbReference>
<dbReference type="InterPro" id="IPR006379">
    <property type="entry name" value="HAD-SF_hydro_IIB"/>
</dbReference>
<dbReference type="Gene3D" id="3.30.1240.10">
    <property type="match status" value="1"/>
</dbReference>
<dbReference type="InterPro" id="IPR023214">
    <property type="entry name" value="HAD_sf"/>
</dbReference>
<dbReference type="PANTHER" id="PTHR10000">
    <property type="entry name" value="PHOSPHOSERINE PHOSPHATASE"/>
    <property type="match status" value="1"/>
</dbReference>
<gene>
    <name evidence="1" type="ORF">D2962_05535</name>
</gene>
<dbReference type="CDD" id="cd07516">
    <property type="entry name" value="HAD_Pase"/>
    <property type="match status" value="1"/>
</dbReference>
<dbReference type="AlphaFoldDB" id="A0A3G2R5J9"/>
<reference evidence="1 2" key="1">
    <citation type="submission" date="2018-10" db="EMBL/GenBank/DDBJ databases">
        <authorList>
            <person name="Zhang X."/>
        </authorList>
    </citation>
    <scope>NUCLEOTIDE SEQUENCE [LARGE SCALE GENOMIC DNA]</scope>
    <source>
        <strain evidence="1 2">SK-G1</strain>
    </source>
</reference>
<sequence length="279" mass="31492">MYHMLVTDIDGTLLDSEGKVPEETKKILAILREKRGFITTIATGRMLARAESIAREIMINAPLICYNGALIIDIYTRHRILERPIPAGKLMELIKLLKEWGYEVIIYENETIKVERFNERTRWYINECESIECNVVNDMIDYVKQKDLSSYKVFAVGDVSKAVKVPAELLSKLEEDFEVSLADQSHMEVNLKGVSKGSAVKFLADAFKIDSTEVITIGDGYNDVSMLKYAGLGIAMGNAAEHIKGYAKYITLTNCENGLLNIVNKFIIPQEKISLEDLR</sequence>
<accession>A0A3G2R5J9</accession>
<dbReference type="RefSeq" id="WP_122014403.1">
    <property type="nucleotide sequence ID" value="NZ_CP033169.1"/>
</dbReference>
<evidence type="ECO:0000313" key="1">
    <source>
        <dbReference type="EMBL" id="AYO30147.1"/>
    </source>
</evidence>
<dbReference type="KEGG" id="bacg:D2962_05535"/>
<keyword evidence="2" id="KW-1185">Reference proteome</keyword>
<dbReference type="Gene3D" id="3.40.50.1000">
    <property type="entry name" value="HAD superfamily/HAD-like"/>
    <property type="match status" value="1"/>
</dbReference>
<dbReference type="GO" id="GO:0016791">
    <property type="term" value="F:phosphatase activity"/>
    <property type="evidence" value="ECO:0007669"/>
    <property type="project" value="TreeGrafter"/>
</dbReference>